<feature type="transmembrane region" description="Helical" evidence="1">
    <location>
        <begin position="73"/>
        <end position="92"/>
    </location>
</feature>
<keyword evidence="1" id="KW-0472">Membrane</keyword>
<feature type="transmembrane region" description="Helical" evidence="1">
    <location>
        <begin position="39"/>
        <end position="61"/>
    </location>
</feature>
<reference evidence="2 3" key="2">
    <citation type="journal article" date="2013" name="PLoS ONE">
        <title>Whole genome mapping and re-organization of the nuclear and mitochondrial genomes of Babesia microti isolates.</title>
        <authorList>
            <person name="Cornillot E."/>
            <person name="Dassouli A."/>
            <person name="Garg A."/>
            <person name="Pachikara N."/>
            <person name="Randazzo S."/>
            <person name="Depoix D."/>
            <person name="Carcy B."/>
            <person name="Delbecq S."/>
            <person name="Frutos R."/>
            <person name="Silva J.C."/>
            <person name="Sutton R."/>
            <person name="Krause P.J."/>
            <person name="Mamoun C.B."/>
        </authorList>
    </citation>
    <scope>NUCLEOTIDE SEQUENCE [LARGE SCALE GENOMIC DNA]</scope>
    <source>
        <strain evidence="2 3">RI</strain>
    </source>
</reference>
<feature type="transmembrane region" description="Helical" evidence="1">
    <location>
        <begin position="188"/>
        <end position="206"/>
    </location>
</feature>
<feature type="transmembrane region" description="Helical" evidence="1">
    <location>
        <begin position="163"/>
        <end position="182"/>
    </location>
</feature>
<dbReference type="GeneID" id="24425295"/>
<evidence type="ECO:0000313" key="2">
    <source>
        <dbReference type="EMBL" id="SJK86555.1"/>
    </source>
</evidence>
<accession>A0A1R4AC80</accession>
<reference evidence="2 3" key="3">
    <citation type="journal article" date="2016" name="Sci. Rep.">
        <title>Genome-wide diversity and gene expression profiling of Babesia microti isolates identify polymorphic genes that mediate host-pathogen interactions.</title>
        <authorList>
            <person name="Silva J.C."/>
            <person name="Cornillot E."/>
            <person name="McCracken C."/>
            <person name="Usmani-Brown S."/>
            <person name="Dwivedi A."/>
            <person name="Ifeonu O.O."/>
            <person name="Crabtree J."/>
            <person name="Gotia H.T."/>
            <person name="Virji A.Z."/>
            <person name="Reynes C."/>
            <person name="Colinge J."/>
            <person name="Kumar V."/>
            <person name="Lawres L."/>
            <person name="Pazzi J.E."/>
            <person name="Pablo J.V."/>
            <person name="Hung C."/>
            <person name="Brancato J."/>
            <person name="Kumari P."/>
            <person name="Orvis J."/>
            <person name="Tretina K."/>
            <person name="Chibucos M."/>
            <person name="Ott S."/>
            <person name="Sadzewicz L."/>
            <person name="Sengamalay N."/>
            <person name="Shetty A.C."/>
            <person name="Su Q."/>
            <person name="Tallon L."/>
            <person name="Fraser C.M."/>
            <person name="Frutos R."/>
            <person name="Molina D.M."/>
            <person name="Krause P.J."/>
            <person name="Ben Mamoun C."/>
        </authorList>
    </citation>
    <scope>NUCLEOTIDE SEQUENCE [LARGE SCALE GENOMIC DNA]</scope>
    <source>
        <strain evidence="2 3">RI</strain>
    </source>
</reference>
<dbReference type="KEGG" id="bmic:BMR1_03g03245"/>
<feature type="transmembrane region" description="Helical" evidence="1">
    <location>
        <begin position="104"/>
        <end position="125"/>
    </location>
</feature>
<sequence length="245" mass="28434">MGTTSNEEKKMHILPENNPKNSSYKLINRILSMRKNLPLLRGFFHFIIFLENPFQAFIAVNMCKTLESKLTCMAIFLSIQIHVTSSSLLHIVNWPLPYKHYIRLFDHSGIFMYSAIGHSSVWHYILKYNIYSLILMLQLSFMILGVLYTSFIGIHKLGRGLRCLLYLCLGFPIVPALYHFYINKLYELVATISLSLFIAVVASMVYSNKLPVLFPNVIEYHEIFHLLGYLAYKQGLKINRILLSF</sequence>
<organism evidence="2 3">
    <name type="scientific">Babesia microti (strain RI)</name>
    <dbReference type="NCBI Taxonomy" id="1133968"/>
    <lineage>
        <taxon>Eukaryota</taxon>
        <taxon>Sar</taxon>
        <taxon>Alveolata</taxon>
        <taxon>Apicomplexa</taxon>
        <taxon>Aconoidasida</taxon>
        <taxon>Piroplasmida</taxon>
        <taxon>Babesiidae</taxon>
        <taxon>Babesia</taxon>
    </lineage>
</organism>
<dbReference type="RefSeq" id="XP_021338699.1">
    <property type="nucleotide sequence ID" value="XM_021482147.1"/>
</dbReference>
<feature type="transmembrane region" description="Helical" evidence="1">
    <location>
        <begin position="131"/>
        <end position="151"/>
    </location>
</feature>
<keyword evidence="1" id="KW-0812">Transmembrane</keyword>
<dbReference type="VEuPathDB" id="PiroplasmaDB:BMR1_03g03245"/>
<evidence type="ECO:0000313" key="3">
    <source>
        <dbReference type="Proteomes" id="UP000002899"/>
    </source>
</evidence>
<name>A0A1R4AC80_BABMR</name>
<keyword evidence="1" id="KW-1133">Transmembrane helix</keyword>
<dbReference type="EMBL" id="LN871598">
    <property type="protein sequence ID" value="SJK86555.1"/>
    <property type="molecule type" value="Genomic_DNA"/>
</dbReference>
<dbReference type="Proteomes" id="UP000002899">
    <property type="component" value="Chromosome III"/>
</dbReference>
<dbReference type="AlphaFoldDB" id="A0A1R4AC80"/>
<proteinExistence type="predicted"/>
<reference evidence="2 3" key="1">
    <citation type="journal article" date="2012" name="Nucleic Acids Res.">
        <title>Sequencing of the smallest Apicomplexan genome from the human pathogen Babesia microti.</title>
        <authorList>
            <person name="Cornillot E."/>
            <person name="Hadj-Kaddour K."/>
            <person name="Dassouli A."/>
            <person name="Noel B."/>
            <person name="Ranwez V."/>
            <person name="Vacherie B."/>
            <person name="Augagneur Y."/>
            <person name="Bres V."/>
            <person name="Duclos A."/>
            <person name="Randazzo S."/>
            <person name="Carcy B."/>
            <person name="Debierre-Grockiego F."/>
            <person name="Delbecq S."/>
            <person name="Moubri-Menage K."/>
            <person name="Shams-Eldin H."/>
            <person name="Usmani-Brown S."/>
            <person name="Bringaud F."/>
            <person name="Wincker P."/>
            <person name="Vivares C.P."/>
            <person name="Schwarz R.T."/>
            <person name="Schetters T.P."/>
            <person name="Krause P.J."/>
            <person name="Gorenflot A."/>
            <person name="Berry V."/>
            <person name="Barbe V."/>
            <person name="Ben Mamoun C."/>
        </authorList>
    </citation>
    <scope>NUCLEOTIDE SEQUENCE [LARGE SCALE GENOMIC DNA]</scope>
    <source>
        <strain evidence="2 3">RI</strain>
    </source>
</reference>
<keyword evidence="3" id="KW-1185">Reference proteome</keyword>
<evidence type="ECO:0000256" key="1">
    <source>
        <dbReference type="SAM" id="Phobius"/>
    </source>
</evidence>
<protein>
    <submittedName>
        <fullName evidence="2">Hemolysin III (HlyIII)</fullName>
    </submittedName>
</protein>